<evidence type="ECO:0000256" key="1">
    <source>
        <dbReference type="SAM" id="Phobius"/>
    </source>
</evidence>
<accession>A0A5S9IUP2</accession>
<keyword evidence="1" id="KW-1133">Transmembrane helix</keyword>
<evidence type="ECO:0000313" key="3">
    <source>
        <dbReference type="Proteomes" id="UP000326354"/>
    </source>
</evidence>
<dbReference type="EMBL" id="AP019860">
    <property type="protein sequence ID" value="BBM87861.1"/>
    <property type="molecule type" value="Genomic_DNA"/>
</dbReference>
<keyword evidence="3" id="KW-1185">Reference proteome</keyword>
<protein>
    <submittedName>
        <fullName evidence="2">Uncharacterized protein</fullName>
    </submittedName>
</protein>
<dbReference type="RefSeq" id="WP_151971854.1">
    <property type="nucleotide sequence ID" value="NZ_AP019860.1"/>
</dbReference>
<proteinExistence type="predicted"/>
<dbReference type="Proteomes" id="UP000326354">
    <property type="component" value="Chromosome"/>
</dbReference>
<reference evidence="2 3" key="1">
    <citation type="submission" date="2019-08" db="EMBL/GenBank/DDBJ databases">
        <title>Complete genome sequence of Candidatus Uab amorphum.</title>
        <authorList>
            <person name="Shiratori T."/>
            <person name="Suzuki S."/>
            <person name="Kakizawa Y."/>
            <person name="Ishida K."/>
        </authorList>
    </citation>
    <scope>NUCLEOTIDE SEQUENCE [LARGE SCALE GENOMIC DNA]</scope>
    <source>
        <strain evidence="2 3">SRT547</strain>
    </source>
</reference>
<keyword evidence="1" id="KW-0812">Transmembrane</keyword>
<evidence type="ECO:0000313" key="2">
    <source>
        <dbReference type="EMBL" id="BBM87861.1"/>
    </source>
</evidence>
<name>A0A5S9IUP2_UABAM</name>
<feature type="transmembrane region" description="Helical" evidence="1">
    <location>
        <begin position="12"/>
        <end position="31"/>
    </location>
</feature>
<keyword evidence="1" id="KW-0472">Membrane</keyword>
<dbReference type="AlphaFoldDB" id="A0A5S9IUP2"/>
<gene>
    <name evidence="2" type="ORF">UABAM_06276</name>
</gene>
<dbReference type="KEGG" id="uam:UABAM_06276"/>
<feature type="transmembrane region" description="Helical" evidence="1">
    <location>
        <begin position="51"/>
        <end position="78"/>
    </location>
</feature>
<organism evidence="2 3">
    <name type="scientific">Uabimicrobium amorphum</name>
    <dbReference type="NCBI Taxonomy" id="2596890"/>
    <lineage>
        <taxon>Bacteria</taxon>
        <taxon>Pseudomonadati</taxon>
        <taxon>Planctomycetota</taxon>
        <taxon>Candidatus Uabimicrobiia</taxon>
        <taxon>Candidatus Uabimicrobiales</taxon>
        <taxon>Candidatus Uabimicrobiaceae</taxon>
        <taxon>Candidatus Uabimicrobium</taxon>
    </lineage>
</organism>
<sequence>MEKDKKHRPYRIFITLIALVFTHIFLLYWLSSGDAFAVLTASGQNTPTVTILTAAVFIGLRLYLYLLVPGVVAARIAYWAFDKYVHRSQTCQ</sequence>